<proteinExistence type="predicted"/>
<dbReference type="AlphaFoldDB" id="A0AAD7IMB1"/>
<evidence type="ECO:0000313" key="1">
    <source>
        <dbReference type="EMBL" id="KAJ7746430.1"/>
    </source>
</evidence>
<organism evidence="1 2">
    <name type="scientific">Mycena maculata</name>
    <dbReference type="NCBI Taxonomy" id="230809"/>
    <lineage>
        <taxon>Eukaryota</taxon>
        <taxon>Fungi</taxon>
        <taxon>Dikarya</taxon>
        <taxon>Basidiomycota</taxon>
        <taxon>Agaricomycotina</taxon>
        <taxon>Agaricomycetes</taxon>
        <taxon>Agaricomycetidae</taxon>
        <taxon>Agaricales</taxon>
        <taxon>Marasmiineae</taxon>
        <taxon>Mycenaceae</taxon>
        <taxon>Mycena</taxon>
    </lineage>
</organism>
<evidence type="ECO:0000313" key="2">
    <source>
        <dbReference type="Proteomes" id="UP001215280"/>
    </source>
</evidence>
<dbReference type="Proteomes" id="UP001215280">
    <property type="component" value="Unassembled WGS sequence"/>
</dbReference>
<comment type="caution">
    <text evidence="1">The sequence shown here is derived from an EMBL/GenBank/DDBJ whole genome shotgun (WGS) entry which is preliminary data.</text>
</comment>
<protein>
    <submittedName>
        <fullName evidence="1">Uncharacterized protein</fullName>
    </submittedName>
</protein>
<name>A0AAD7IMB1_9AGAR</name>
<sequence>MRPGVILGTRVRGSRPKAETMCARSTNQNTRVPRVLMARRSCTASPPPTPDSPTVKSGKSRIHCVDCVRPLYDRGKDSRLYLPNAHCVVMRYSSCRKGSEFKVKTAGGLRGRTSGTRGSLGCHSTSSGPVVRVQRFKSLVRGSRRRNDVAFARGIDKGGGRAAVMAALGADKADGGVHVSAAAWWKGRAAVTASSTVPAAGRADGLALGRRTAHGAHKDLPRVIGSYRSPRENRSPHLHLLLLLLTPSAGGALGERTVFGRIEEEGVRAVSPDREGAFHAKITDSQSFCTCIPFLLRLILLRYSMSRRPSARRRYGNTFDNI</sequence>
<dbReference type="EMBL" id="JARJLG010000098">
    <property type="protein sequence ID" value="KAJ7746430.1"/>
    <property type="molecule type" value="Genomic_DNA"/>
</dbReference>
<gene>
    <name evidence="1" type="ORF">DFH07DRAFT_589907</name>
</gene>
<reference evidence="1" key="1">
    <citation type="submission" date="2023-03" db="EMBL/GenBank/DDBJ databases">
        <title>Massive genome expansion in bonnet fungi (Mycena s.s.) driven by repeated elements and novel gene families across ecological guilds.</title>
        <authorList>
            <consortium name="Lawrence Berkeley National Laboratory"/>
            <person name="Harder C.B."/>
            <person name="Miyauchi S."/>
            <person name="Viragh M."/>
            <person name="Kuo A."/>
            <person name="Thoen E."/>
            <person name="Andreopoulos B."/>
            <person name="Lu D."/>
            <person name="Skrede I."/>
            <person name="Drula E."/>
            <person name="Henrissat B."/>
            <person name="Morin E."/>
            <person name="Kohler A."/>
            <person name="Barry K."/>
            <person name="LaButti K."/>
            <person name="Morin E."/>
            <person name="Salamov A."/>
            <person name="Lipzen A."/>
            <person name="Mereny Z."/>
            <person name="Hegedus B."/>
            <person name="Baldrian P."/>
            <person name="Stursova M."/>
            <person name="Weitz H."/>
            <person name="Taylor A."/>
            <person name="Grigoriev I.V."/>
            <person name="Nagy L.G."/>
            <person name="Martin F."/>
            <person name="Kauserud H."/>
        </authorList>
    </citation>
    <scope>NUCLEOTIDE SEQUENCE</scope>
    <source>
        <strain evidence="1">CBHHK188m</strain>
    </source>
</reference>
<accession>A0AAD7IMB1</accession>
<keyword evidence="2" id="KW-1185">Reference proteome</keyword>